<dbReference type="AlphaFoldDB" id="A0A8K0CY40"/>
<sequence length="303" mass="35190">MKGNLQKDPVFRIDNQLTRRARSARYLGISLDKRQNFREHVEQASGKATATMQQIASLAQRQYKVPLTNVRIYMNTVLAPIVGHAASAWVHRLNENIKMRERVNRTQRGILIRLTGAFRTTSLEALAVATGILPLHLELRKRAAMYWVKKQDYEKVQRVLTVPAQSKQEVKVAILNQWQQLWSTSTKRRRLHQLLSNIEQRLELNHLVPNQGLIHFLTGHRPYPTHLHRINQRESDRCDCGVEGTPEHMLFDCRTMEDQTHDMREALRGVTIEEALRNPQLFPILKNLATQVSQSQYNLFRGQ</sequence>
<proteinExistence type="predicted"/>
<comment type="caution">
    <text evidence="1">The sequence shown here is derived from an EMBL/GenBank/DDBJ whole genome shotgun (WGS) entry which is preliminary data.</text>
</comment>
<gene>
    <name evidence="1" type="ORF">ILUMI_10316</name>
</gene>
<reference evidence="1" key="1">
    <citation type="submission" date="2019-08" db="EMBL/GenBank/DDBJ databases">
        <title>The genome of the North American firefly Photinus pyralis.</title>
        <authorList>
            <consortium name="Photinus pyralis genome working group"/>
            <person name="Fallon T.R."/>
            <person name="Sander Lower S.E."/>
            <person name="Weng J.-K."/>
        </authorList>
    </citation>
    <scope>NUCLEOTIDE SEQUENCE</scope>
    <source>
        <strain evidence="1">TRF0915ILg1</strain>
        <tissue evidence="1">Whole body</tissue>
    </source>
</reference>
<evidence type="ECO:0000313" key="1">
    <source>
        <dbReference type="EMBL" id="KAF2895853.1"/>
    </source>
</evidence>
<dbReference type="EMBL" id="VTPC01005592">
    <property type="protein sequence ID" value="KAF2895853.1"/>
    <property type="molecule type" value="Genomic_DNA"/>
</dbReference>
<dbReference type="Proteomes" id="UP000801492">
    <property type="component" value="Unassembled WGS sequence"/>
</dbReference>
<accession>A0A8K0CY40</accession>
<evidence type="ECO:0008006" key="3">
    <source>
        <dbReference type="Google" id="ProtNLM"/>
    </source>
</evidence>
<dbReference type="OrthoDB" id="6770089at2759"/>
<protein>
    <recommendedName>
        <fullName evidence="3">Reverse transcriptase</fullName>
    </recommendedName>
</protein>
<evidence type="ECO:0000313" key="2">
    <source>
        <dbReference type="Proteomes" id="UP000801492"/>
    </source>
</evidence>
<name>A0A8K0CY40_IGNLU</name>
<keyword evidence="2" id="KW-1185">Reference proteome</keyword>
<organism evidence="1 2">
    <name type="scientific">Ignelater luminosus</name>
    <name type="common">Cucubano</name>
    <name type="synonym">Pyrophorus luminosus</name>
    <dbReference type="NCBI Taxonomy" id="2038154"/>
    <lineage>
        <taxon>Eukaryota</taxon>
        <taxon>Metazoa</taxon>
        <taxon>Ecdysozoa</taxon>
        <taxon>Arthropoda</taxon>
        <taxon>Hexapoda</taxon>
        <taxon>Insecta</taxon>
        <taxon>Pterygota</taxon>
        <taxon>Neoptera</taxon>
        <taxon>Endopterygota</taxon>
        <taxon>Coleoptera</taxon>
        <taxon>Polyphaga</taxon>
        <taxon>Elateriformia</taxon>
        <taxon>Elateroidea</taxon>
        <taxon>Elateridae</taxon>
        <taxon>Agrypninae</taxon>
        <taxon>Pyrophorini</taxon>
        <taxon>Ignelater</taxon>
    </lineage>
</organism>